<evidence type="ECO:0000313" key="5">
    <source>
        <dbReference type="EMBL" id="KKW13071.1"/>
    </source>
</evidence>
<name>A0A0G1W2T0_9BACT</name>
<dbReference type="GO" id="GO:0006227">
    <property type="term" value="P:dUDP biosynthetic process"/>
    <property type="evidence" value="ECO:0007669"/>
    <property type="project" value="TreeGrafter"/>
</dbReference>
<keyword evidence="3" id="KW-0067">ATP-binding</keyword>
<evidence type="ECO:0000256" key="2">
    <source>
        <dbReference type="ARBA" id="ARBA00022741"/>
    </source>
</evidence>
<comment type="caution">
    <text evidence="5">The sequence shown here is derived from an EMBL/GenBank/DDBJ whole genome shotgun (WGS) entry which is preliminary data.</text>
</comment>
<dbReference type="Gene3D" id="3.40.50.300">
    <property type="entry name" value="P-loop containing nucleotide triphosphate hydrolases"/>
    <property type="match status" value="1"/>
</dbReference>
<organism evidence="5 6">
    <name type="scientific">Candidatus Gottesmanbacteria bacterium GW2011_GWB1_49_7</name>
    <dbReference type="NCBI Taxonomy" id="1618448"/>
    <lineage>
        <taxon>Bacteria</taxon>
        <taxon>Candidatus Gottesmaniibacteriota</taxon>
    </lineage>
</organism>
<keyword evidence="2" id="KW-0547">Nucleotide-binding</keyword>
<evidence type="ECO:0000256" key="3">
    <source>
        <dbReference type="ARBA" id="ARBA00022840"/>
    </source>
</evidence>
<dbReference type="GO" id="GO:0005737">
    <property type="term" value="C:cytoplasm"/>
    <property type="evidence" value="ECO:0007669"/>
    <property type="project" value="TreeGrafter"/>
</dbReference>
<evidence type="ECO:0000313" key="6">
    <source>
        <dbReference type="Proteomes" id="UP000034588"/>
    </source>
</evidence>
<dbReference type="SUPFAM" id="SSF52540">
    <property type="entry name" value="P-loop containing nucleoside triphosphate hydrolases"/>
    <property type="match status" value="1"/>
</dbReference>
<gene>
    <name evidence="5" type="ORF">UY48_C0005G0027</name>
</gene>
<reference evidence="5 6" key="1">
    <citation type="journal article" date="2015" name="Nature">
        <title>rRNA introns, odd ribosomes, and small enigmatic genomes across a large radiation of phyla.</title>
        <authorList>
            <person name="Brown C.T."/>
            <person name="Hug L.A."/>
            <person name="Thomas B.C."/>
            <person name="Sharon I."/>
            <person name="Castelle C.J."/>
            <person name="Singh A."/>
            <person name="Wilkins M.J."/>
            <person name="Williams K.H."/>
            <person name="Banfield J.F."/>
        </authorList>
    </citation>
    <scope>NUCLEOTIDE SEQUENCE [LARGE SCALE GENOMIC DNA]</scope>
</reference>
<sequence>MLARKERINMGVLIVIEGDEFSGKTTVSRLVAQALKAHWTFEPTHSPEGLKVRELNKLGRSDEALEYAITDRQGHLAEIFTHLRQGTPVVCDRYYLSMAVFQCLPGVPAANWVMAVPAFYRKYCSVLQPHVTFVLDVTPETQRQRALQRPDGDSWIASWSNERYALANIFLPVTRVSDVGTPQRKADHILSRIYGYFPMLEDHS</sequence>
<proteinExistence type="inferred from homology"/>
<feature type="domain" description="Thymidylate kinase-like" evidence="4">
    <location>
        <begin position="16"/>
        <end position="149"/>
    </location>
</feature>
<dbReference type="Proteomes" id="UP000034588">
    <property type="component" value="Unassembled WGS sequence"/>
</dbReference>
<evidence type="ECO:0000256" key="1">
    <source>
        <dbReference type="ARBA" id="ARBA00009776"/>
    </source>
</evidence>
<keyword evidence="5" id="KW-0418">Kinase</keyword>
<dbReference type="InterPro" id="IPR039430">
    <property type="entry name" value="Thymidylate_kin-like_dom"/>
</dbReference>
<dbReference type="GO" id="GO:0006233">
    <property type="term" value="P:dTDP biosynthetic process"/>
    <property type="evidence" value="ECO:0007669"/>
    <property type="project" value="TreeGrafter"/>
</dbReference>
<evidence type="ECO:0000259" key="4">
    <source>
        <dbReference type="Pfam" id="PF02223"/>
    </source>
</evidence>
<accession>A0A0G1W2T0</accession>
<comment type="similarity">
    <text evidence="1">Belongs to the thymidylate kinase family.</text>
</comment>
<protein>
    <submittedName>
        <fullName evidence="5">Putative thymidylate kinase</fullName>
    </submittedName>
</protein>
<dbReference type="GO" id="GO:0005524">
    <property type="term" value="F:ATP binding"/>
    <property type="evidence" value="ECO:0007669"/>
    <property type="project" value="UniProtKB-KW"/>
</dbReference>
<dbReference type="EMBL" id="LCQD01000005">
    <property type="protein sequence ID" value="KKW13071.1"/>
    <property type="molecule type" value="Genomic_DNA"/>
</dbReference>
<dbReference type="CDD" id="cd01672">
    <property type="entry name" value="TMPK"/>
    <property type="match status" value="1"/>
</dbReference>
<dbReference type="InterPro" id="IPR027417">
    <property type="entry name" value="P-loop_NTPase"/>
</dbReference>
<dbReference type="PANTHER" id="PTHR10344:SF4">
    <property type="entry name" value="UMP-CMP KINASE 2, MITOCHONDRIAL"/>
    <property type="match status" value="1"/>
</dbReference>
<dbReference type="PANTHER" id="PTHR10344">
    <property type="entry name" value="THYMIDYLATE KINASE"/>
    <property type="match status" value="1"/>
</dbReference>
<dbReference type="Pfam" id="PF02223">
    <property type="entry name" value="Thymidylate_kin"/>
    <property type="match status" value="1"/>
</dbReference>
<dbReference type="AlphaFoldDB" id="A0A0G1W2T0"/>
<dbReference type="GO" id="GO:0004798">
    <property type="term" value="F:dTMP kinase activity"/>
    <property type="evidence" value="ECO:0007669"/>
    <property type="project" value="TreeGrafter"/>
</dbReference>
<keyword evidence="5" id="KW-0808">Transferase</keyword>
<dbReference type="GO" id="GO:0006235">
    <property type="term" value="P:dTTP biosynthetic process"/>
    <property type="evidence" value="ECO:0007669"/>
    <property type="project" value="TreeGrafter"/>
</dbReference>